<feature type="transmembrane region" description="Helical" evidence="5">
    <location>
        <begin position="88"/>
        <end position="109"/>
    </location>
</feature>
<accession>A0A9Q0R5N4</accession>
<evidence type="ECO:0000256" key="5">
    <source>
        <dbReference type="RuleBase" id="RU363107"/>
    </source>
</evidence>
<dbReference type="InterPro" id="IPR004895">
    <property type="entry name" value="Prenylated_rab_accept_PRA1"/>
</dbReference>
<name>A0A9Q0R5N4_ANAIG</name>
<dbReference type="EMBL" id="JAPDFW010000136">
    <property type="protein sequence ID" value="KAJ5066944.1"/>
    <property type="molecule type" value="Genomic_DNA"/>
</dbReference>
<comment type="caution">
    <text evidence="6">The sequence shown here is derived from an EMBL/GenBank/DDBJ whole genome shotgun (WGS) entry which is preliminary data.</text>
</comment>
<dbReference type="Pfam" id="PF03208">
    <property type="entry name" value="PRA1"/>
    <property type="match status" value="1"/>
</dbReference>
<organism evidence="6 7">
    <name type="scientific">Anaeramoeba ignava</name>
    <name type="common">Anaerobic marine amoeba</name>
    <dbReference type="NCBI Taxonomy" id="1746090"/>
    <lineage>
        <taxon>Eukaryota</taxon>
        <taxon>Metamonada</taxon>
        <taxon>Anaeramoebidae</taxon>
        <taxon>Anaeramoeba</taxon>
    </lineage>
</organism>
<feature type="transmembrane region" description="Helical" evidence="5">
    <location>
        <begin position="59"/>
        <end position="76"/>
    </location>
</feature>
<evidence type="ECO:0000256" key="4">
    <source>
        <dbReference type="ARBA" id="ARBA00023136"/>
    </source>
</evidence>
<evidence type="ECO:0000313" key="7">
    <source>
        <dbReference type="Proteomes" id="UP001149090"/>
    </source>
</evidence>
<sequence length="112" mass="13393">MGLKIELRNWKEFLEKFNFPSLEKWPQRAITHLDYFFTNYIVITIFFVIIVSLQDPICLLTPIPVIFIISTLYFLEKENVFKFENSKIRILIYCLAIILISGFFLLIVAEFY</sequence>
<keyword evidence="2 5" id="KW-0812">Transmembrane</keyword>
<comment type="subcellular location">
    <subcellularLocation>
        <location evidence="1 5">Membrane</location>
        <topology evidence="1 5">Multi-pass membrane protein</topology>
    </subcellularLocation>
</comment>
<evidence type="ECO:0000256" key="2">
    <source>
        <dbReference type="ARBA" id="ARBA00022692"/>
    </source>
</evidence>
<dbReference type="GO" id="GO:0016020">
    <property type="term" value="C:membrane"/>
    <property type="evidence" value="ECO:0007669"/>
    <property type="project" value="UniProtKB-SubCell"/>
</dbReference>
<proteinExistence type="inferred from homology"/>
<feature type="transmembrane region" description="Helical" evidence="5">
    <location>
        <begin position="33"/>
        <end position="53"/>
    </location>
</feature>
<dbReference type="AlphaFoldDB" id="A0A9Q0R5N4"/>
<keyword evidence="3 5" id="KW-1133">Transmembrane helix</keyword>
<keyword evidence="7" id="KW-1185">Reference proteome</keyword>
<evidence type="ECO:0000256" key="1">
    <source>
        <dbReference type="ARBA" id="ARBA00004141"/>
    </source>
</evidence>
<evidence type="ECO:0000313" key="6">
    <source>
        <dbReference type="EMBL" id="KAJ5066944.1"/>
    </source>
</evidence>
<protein>
    <recommendedName>
        <fullName evidence="5">PRA1 family protein</fullName>
    </recommendedName>
</protein>
<comment type="similarity">
    <text evidence="5">Belongs to the PRA1 family.</text>
</comment>
<dbReference type="Proteomes" id="UP001149090">
    <property type="component" value="Unassembled WGS sequence"/>
</dbReference>
<keyword evidence="4 5" id="KW-0472">Membrane</keyword>
<gene>
    <name evidence="6" type="ORF">M0811_03288</name>
</gene>
<reference evidence="6" key="1">
    <citation type="submission" date="2022-10" db="EMBL/GenBank/DDBJ databases">
        <title>Novel sulphate-reducing endosymbionts in the free-living metamonad Anaeramoeba.</title>
        <authorList>
            <person name="Jerlstrom-Hultqvist J."/>
            <person name="Cepicka I."/>
            <person name="Gallot-Lavallee L."/>
            <person name="Salas-Leiva D."/>
            <person name="Curtis B.A."/>
            <person name="Zahonova K."/>
            <person name="Pipaliya S."/>
            <person name="Dacks J."/>
            <person name="Roger A.J."/>
        </authorList>
    </citation>
    <scope>NUCLEOTIDE SEQUENCE</scope>
    <source>
        <strain evidence="6">BMAN</strain>
    </source>
</reference>
<evidence type="ECO:0000256" key="3">
    <source>
        <dbReference type="ARBA" id="ARBA00022989"/>
    </source>
</evidence>